<dbReference type="Proteomes" id="UP001164746">
    <property type="component" value="Chromosome 3"/>
</dbReference>
<comment type="similarity">
    <text evidence="2 8">Belongs to the sulfotransferase 6 family.</text>
</comment>
<comment type="function">
    <text evidence="8">6-O-sulfation enzyme which catalyzes the transfer of sulfate from 3'-phosphoadenosine 5'-phosphosulfate (PAPS) to position 6 of the N-sulfoglucosamine residue (GlcNS) of heparan sulfate.</text>
</comment>
<evidence type="ECO:0000256" key="6">
    <source>
        <dbReference type="ARBA" id="ARBA00023136"/>
    </source>
</evidence>
<dbReference type="InterPro" id="IPR010635">
    <property type="entry name" value="Heparan_SO4-6-sulfoTrfase"/>
</dbReference>
<proteinExistence type="inferred from homology"/>
<gene>
    <name evidence="9" type="ORF">MAR_023784</name>
</gene>
<accession>A0ABY7DS30</accession>
<dbReference type="Pfam" id="PF03567">
    <property type="entry name" value="Sulfotransfer_2"/>
    <property type="match status" value="1"/>
</dbReference>
<evidence type="ECO:0000256" key="5">
    <source>
        <dbReference type="ARBA" id="ARBA00022989"/>
    </source>
</evidence>
<comment type="subcellular location">
    <subcellularLocation>
        <location evidence="1">Membrane</location>
        <topology evidence="1">Single-pass membrane protein</topology>
    </subcellularLocation>
    <subcellularLocation>
        <location evidence="8">Membrane</location>
        <topology evidence="8">Single-pass type II membrane protein</topology>
    </subcellularLocation>
</comment>
<keyword evidence="4 8" id="KW-0812">Transmembrane</keyword>
<keyword evidence="3 8" id="KW-0808">Transferase</keyword>
<evidence type="ECO:0000256" key="2">
    <source>
        <dbReference type="ARBA" id="ARBA00010109"/>
    </source>
</evidence>
<dbReference type="InterPro" id="IPR005331">
    <property type="entry name" value="Sulfotransferase"/>
</dbReference>
<dbReference type="Gene3D" id="3.40.50.300">
    <property type="entry name" value="P-loop containing nucleotide triphosphate hydrolases"/>
    <property type="match status" value="1"/>
</dbReference>
<dbReference type="PANTHER" id="PTHR12812">
    <property type="entry name" value="HEPARAN SULFATE 6-O-SULFOTRANSFERASE 3"/>
    <property type="match status" value="1"/>
</dbReference>
<dbReference type="InterPro" id="IPR027417">
    <property type="entry name" value="P-loop_NTPase"/>
</dbReference>
<keyword evidence="8" id="KW-0735">Signal-anchor</keyword>
<dbReference type="PANTHER" id="PTHR12812:SF0">
    <property type="entry name" value="HEPARAN-SULFATE 6-O-SULFOTRANSFERASE"/>
    <property type="match status" value="1"/>
</dbReference>
<evidence type="ECO:0000313" key="10">
    <source>
        <dbReference type="Proteomes" id="UP001164746"/>
    </source>
</evidence>
<dbReference type="EMBL" id="CP111014">
    <property type="protein sequence ID" value="WAQ99411.1"/>
    <property type="molecule type" value="Genomic_DNA"/>
</dbReference>
<evidence type="ECO:0000256" key="7">
    <source>
        <dbReference type="ARBA" id="ARBA00023180"/>
    </source>
</evidence>
<evidence type="ECO:0000256" key="3">
    <source>
        <dbReference type="ARBA" id="ARBA00022679"/>
    </source>
</evidence>
<evidence type="ECO:0000256" key="4">
    <source>
        <dbReference type="ARBA" id="ARBA00022692"/>
    </source>
</evidence>
<keyword evidence="5 8" id="KW-1133">Transmembrane helix</keyword>
<name>A0ABY7DS30_MYAAR</name>
<keyword evidence="10" id="KW-1185">Reference proteome</keyword>
<dbReference type="EC" id="2.8.2.-" evidence="8"/>
<reference evidence="9" key="1">
    <citation type="submission" date="2022-11" db="EMBL/GenBank/DDBJ databases">
        <title>Centuries of genome instability and evolution in soft-shell clam transmissible cancer (bioRxiv).</title>
        <authorList>
            <person name="Hart S.F.M."/>
            <person name="Yonemitsu M.A."/>
            <person name="Giersch R.M."/>
            <person name="Beal B.F."/>
            <person name="Arriagada G."/>
            <person name="Davis B.W."/>
            <person name="Ostrander E.A."/>
            <person name="Goff S.P."/>
            <person name="Metzger M.J."/>
        </authorList>
    </citation>
    <scope>NUCLEOTIDE SEQUENCE</scope>
    <source>
        <strain evidence="9">MELC-2E11</strain>
        <tissue evidence="9">Siphon/mantle</tissue>
    </source>
</reference>
<protein>
    <recommendedName>
        <fullName evidence="8">Heparan-sulfate 6-O-sulfotransferase</fullName>
        <ecNumber evidence="8">2.8.2.-</ecNumber>
    </recommendedName>
</protein>
<keyword evidence="6 8" id="KW-0472">Membrane</keyword>
<feature type="transmembrane region" description="Helical" evidence="8">
    <location>
        <begin position="7"/>
        <end position="27"/>
    </location>
</feature>
<evidence type="ECO:0000256" key="1">
    <source>
        <dbReference type="ARBA" id="ARBA00004167"/>
    </source>
</evidence>
<keyword evidence="7" id="KW-0325">Glycoprotein</keyword>
<evidence type="ECO:0000313" key="9">
    <source>
        <dbReference type="EMBL" id="WAQ99411.1"/>
    </source>
</evidence>
<comment type="catalytic activity">
    <reaction evidence="8">
        <text>alpha-D-glucosaminyl-[heparan sulfate](n) + 3'-phosphoadenylyl sulfate = 6-sulfo-alpha-D-glucosaminyl-[heparan sulfate](n) + adenosine 3',5'-bisphosphate + H(+)</text>
        <dbReference type="Rhea" id="RHEA:56604"/>
        <dbReference type="Rhea" id="RHEA-COMP:9830"/>
        <dbReference type="Rhea" id="RHEA-COMP:14621"/>
        <dbReference type="ChEBI" id="CHEBI:15378"/>
        <dbReference type="ChEBI" id="CHEBI:58339"/>
        <dbReference type="ChEBI" id="CHEBI:58343"/>
        <dbReference type="ChEBI" id="CHEBI:58388"/>
        <dbReference type="ChEBI" id="CHEBI:140604"/>
    </reaction>
</comment>
<sequence length="417" mass="49508">MKYKHQLNVTLLVTLTGLTFILSFHILSVKECQCQNSNFRETSYNELKEKIQLNCKEKGCFDTKKPADVIGTFEPDTGLERTYTIDELRELVKYKSQLKETFLSQNYYHPKTKDVLKRYFFGDTFTFNVSFDMVNGSRVYDIQNDVIVFLHLQKTGGTHINARFGEELDLPFTCRSKNGSSKCLNPQGHIWFVTRAFTERACGTHADWTQMHRCIDHMMDTREGKSRPRRYFYITQLRDPLDRYLSEFHHQSTTSHWEGATLGCKDYDKPYWDDIRPCFLTKNWQGVSFSEFMDCPFNLATNRMTRMLADLVQTQCYSNYHSEHWKHVRAEEWVESAQQNIFNMKHFSLMERPDESDLLFQKAFGIKFKTKDKQKLSRTAKLQITEKQFLKMIQLAELDFHIYLFAQDLFNYRLTRK</sequence>
<dbReference type="SUPFAM" id="SSF52540">
    <property type="entry name" value="P-loop containing nucleoside triphosphate hydrolases"/>
    <property type="match status" value="1"/>
</dbReference>
<organism evidence="9 10">
    <name type="scientific">Mya arenaria</name>
    <name type="common">Soft-shell clam</name>
    <dbReference type="NCBI Taxonomy" id="6604"/>
    <lineage>
        <taxon>Eukaryota</taxon>
        <taxon>Metazoa</taxon>
        <taxon>Spiralia</taxon>
        <taxon>Lophotrochozoa</taxon>
        <taxon>Mollusca</taxon>
        <taxon>Bivalvia</taxon>
        <taxon>Autobranchia</taxon>
        <taxon>Heteroconchia</taxon>
        <taxon>Euheterodonta</taxon>
        <taxon>Imparidentia</taxon>
        <taxon>Neoheterodontei</taxon>
        <taxon>Myida</taxon>
        <taxon>Myoidea</taxon>
        <taxon>Myidae</taxon>
        <taxon>Mya</taxon>
    </lineage>
</organism>
<evidence type="ECO:0000256" key="8">
    <source>
        <dbReference type="RuleBase" id="RU364122"/>
    </source>
</evidence>